<name>A0A4Y7JWG4_PAPSO</name>
<dbReference type="EMBL" id="CM010720">
    <property type="protein sequence ID" value="RZC65434.1"/>
    <property type="molecule type" value="Genomic_DNA"/>
</dbReference>
<dbReference type="AlphaFoldDB" id="A0A4Y7JWG4"/>
<keyword evidence="2" id="KW-1185">Reference proteome</keyword>
<gene>
    <name evidence="1" type="ORF">C5167_009125</name>
</gene>
<reference evidence="1 2" key="1">
    <citation type="journal article" date="2018" name="Science">
        <title>The opium poppy genome and morphinan production.</title>
        <authorList>
            <person name="Guo L."/>
            <person name="Winzer T."/>
            <person name="Yang X."/>
            <person name="Li Y."/>
            <person name="Ning Z."/>
            <person name="He Z."/>
            <person name="Teodor R."/>
            <person name="Lu Y."/>
            <person name="Bowser T.A."/>
            <person name="Graham I.A."/>
            <person name="Ye K."/>
        </authorList>
    </citation>
    <scope>NUCLEOTIDE SEQUENCE [LARGE SCALE GENOMIC DNA]</scope>
    <source>
        <strain evidence="2">cv. HN1</strain>
        <tissue evidence="1">Leaves</tissue>
    </source>
</reference>
<evidence type="ECO:0000313" key="2">
    <source>
        <dbReference type="Proteomes" id="UP000316621"/>
    </source>
</evidence>
<organism evidence="1 2">
    <name type="scientific">Papaver somniferum</name>
    <name type="common">Opium poppy</name>
    <dbReference type="NCBI Taxonomy" id="3469"/>
    <lineage>
        <taxon>Eukaryota</taxon>
        <taxon>Viridiplantae</taxon>
        <taxon>Streptophyta</taxon>
        <taxon>Embryophyta</taxon>
        <taxon>Tracheophyta</taxon>
        <taxon>Spermatophyta</taxon>
        <taxon>Magnoliopsida</taxon>
        <taxon>Ranunculales</taxon>
        <taxon>Papaveraceae</taxon>
        <taxon>Papaveroideae</taxon>
        <taxon>Papaver</taxon>
    </lineage>
</organism>
<protein>
    <submittedName>
        <fullName evidence="1">Uncharacterized protein</fullName>
    </submittedName>
</protein>
<dbReference type="Proteomes" id="UP000316621">
    <property type="component" value="Chromosome 6"/>
</dbReference>
<sequence>MIVVLPSLPHSKLISRSSPWSRIHYQDQLLEPLYTLLEKYYSRNNMMKRSELRLEFGVHNKYKSSSVEMLKRCLHETNVVEKLIKLPKLKGQL</sequence>
<accession>A0A4Y7JWG4</accession>
<dbReference type="Gramene" id="RZC65434">
    <property type="protein sequence ID" value="RZC65434"/>
    <property type="gene ID" value="C5167_009125"/>
</dbReference>
<proteinExistence type="predicted"/>
<evidence type="ECO:0000313" key="1">
    <source>
        <dbReference type="EMBL" id="RZC65434.1"/>
    </source>
</evidence>